<gene>
    <name evidence="1" type="ORF">N44_00708</name>
</gene>
<name>A0A0A1VP20_MICAE</name>
<comment type="caution">
    <text evidence="1">The sequence shown here is derived from an EMBL/GenBank/DDBJ whole genome shotgun (WGS) entry which is preliminary data.</text>
</comment>
<dbReference type="GO" id="GO:0004075">
    <property type="term" value="F:biotin carboxylase activity"/>
    <property type="evidence" value="ECO:0007669"/>
    <property type="project" value="UniProtKB-EC"/>
</dbReference>
<dbReference type="RefSeq" id="WP_002741759.1">
    <property type="nucleotide sequence ID" value="NZ_BBPA01000002.1"/>
</dbReference>
<dbReference type="EC" id="6.3.4.14" evidence="1"/>
<reference evidence="2" key="1">
    <citation type="journal article" date="2015" name="Genome">
        <title>Whole Genome Sequence of the Non-Microcystin-Producing Microcystis aeruginosa Strain NIES-44.</title>
        <authorList>
            <person name="Okano K."/>
            <person name="Miyata N."/>
            <person name="Ozaki Y."/>
        </authorList>
    </citation>
    <scope>NUCLEOTIDE SEQUENCE [LARGE SCALE GENOMIC DNA]</scope>
    <source>
        <strain evidence="2">NIES-44</strain>
    </source>
</reference>
<evidence type="ECO:0000313" key="1">
    <source>
        <dbReference type="EMBL" id="GAL91339.1"/>
    </source>
</evidence>
<dbReference type="AlphaFoldDB" id="A0A0A1VP20"/>
<dbReference type="Proteomes" id="UP000030321">
    <property type="component" value="Unassembled WGS sequence"/>
</dbReference>
<accession>A0A0A1VP20</accession>
<keyword evidence="1" id="KW-0436">Ligase</keyword>
<proteinExistence type="predicted"/>
<sequence>MTPRSLTVLLLSVLFWLSSWLIIPTAQALTPIQLLDVSYKDCPPELAEGSVTSGGTSFPANCFLITGKAKNNSGKTVYDADVFGRIYDANGEPALQNRSRVGAIPEVPPGISDFEIRISVSTNQPTPLRLEKFKASGFTSSVDPRI</sequence>
<dbReference type="EMBL" id="BBPA01000002">
    <property type="protein sequence ID" value="GAL91339.1"/>
    <property type="molecule type" value="Genomic_DNA"/>
</dbReference>
<protein>
    <submittedName>
        <fullName evidence="1">Biotin carboxylase</fullName>
        <ecNumber evidence="1">6.3.4.14</ecNumber>
    </submittedName>
</protein>
<organism evidence="1 2">
    <name type="scientific">Microcystis aeruginosa NIES-44</name>
    <dbReference type="NCBI Taxonomy" id="449439"/>
    <lineage>
        <taxon>Bacteria</taxon>
        <taxon>Bacillati</taxon>
        <taxon>Cyanobacteriota</taxon>
        <taxon>Cyanophyceae</taxon>
        <taxon>Oscillatoriophycideae</taxon>
        <taxon>Chroococcales</taxon>
        <taxon>Microcystaceae</taxon>
        <taxon>Microcystis</taxon>
    </lineage>
</organism>
<evidence type="ECO:0000313" key="2">
    <source>
        <dbReference type="Proteomes" id="UP000030321"/>
    </source>
</evidence>